<proteinExistence type="predicted"/>
<dbReference type="InterPro" id="IPR000001">
    <property type="entry name" value="Kringle"/>
</dbReference>
<keyword evidence="5" id="KW-0732">Signal</keyword>
<name>A0A914ZW36_PARUN</name>
<keyword evidence="4" id="KW-1133">Transmembrane helix</keyword>
<evidence type="ECO:0000256" key="1">
    <source>
        <dbReference type="ARBA" id="ARBA00022572"/>
    </source>
</evidence>
<evidence type="ECO:0000313" key="8">
    <source>
        <dbReference type="WBParaSite" id="PgB21_g016_t04"/>
    </source>
</evidence>
<dbReference type="Gene3D" id="2.40.20.10">
    <property type="entry name" value="Plasminogen Kringle 4"/>
    <property type="match status" value="1"/>
</dbReference>
<feature type="transmembrane region" description="Helical" evidence="4">
    <location>
        <begin position="545"/>
        <end position="567"/>
    </location>
</feature>
<keyword evidence="4" id="KW-0812">Transmembrane</keyword>
<keyword evidence="2" id="KW-1015">Disulfide bond</keyword>
<dbReference type="SMART" id="SM00130">
    <property type="entry name" value="KR"/>
    <property type="match status" value="1"/>
</dbReference>
<feature type="signal peptide" evidence="5">
    <location>
        <begin position="1"/>
        <end position="26"/>
    </location>
</feature>
<feature type="chain" id="PRO_5036721191" evidence="5">
    <location>
        <begin position="27"/>
        <end position="580"/>
    </location>
</feature>
<dbReference type="InterPro" id="IPR013806">
    <property type="entry name" value="Kringle-like"/>
</dbReference>
<evidence type="ECO:0000256" key="4">
    <source>
        <dbReference type="SAM" id="Phobius"/>
    </source>
</evidence>
<dbReference type="SUPFAM" id="SSF57440">
    <property type="entry name" value="Kringle-like"/>
    <property type="match status" value="1"/>
</dbReference>
<evidence type="ECO:0000256" key="3">
    <source>
        <dbReference type="PROSITE-ProRule" id="PRU00121"/>
    </source>
</evidence>
<evidence type="ECO:0000256" key="5">
    <source>
        <dbReference type="SAM" id="SignalP"/>
    </source>
</evidence>
<dbReference type="InterPro" id="IPR018056">
    <property type="entry name" value="Kringle_CS"/>
</dbReference>
<comment type="caution">
    <text evidence="3">Lacks conserved residue(s) required for the propagation of feature annotation.</text>
</comment>
<feature type="domain" description="Kringle" evidence="6">
    <location>
        <begin position="108"/>
        <end position="202"/>
    </location>
</feature>
<dbReference type="WBParaSite" id="PgB21_g016_t04">
    <property type="protein sequence ID" value="PgB21_g016_t04"/>
    <property type="gene ID" value="PgB21_g016"/>
</dbReference>
<reference evidence="8" key="1">
    <citation type="submission" date="2022-11" db="UniProtKB">
        <authorList>
            <consortium name="WormBaseParasite"/>
        </authorList>
    </citation>
    <scope>IDENTIFICATION</scope>
</reference>
<dbReference type="PROSITE" id="PS50070">
    <property type="entry name" value="KRINGLE_2"/>
    <property type="match status" value="1"/>
</dbReference>
<protein>
    <submittedName>
        <fullName evidence="8">Kringle domain-containing protein</fullName>
    </submittedName>
</protein>
<dbReference type="Proteomes" id="UP000887569">
    <property type="component" value="Unplaced"/>
</dbReference>
<accession>A0A914ZW36</accession>
<dbReference type="PROSITE" id="PS00021">
    <property type="entry name" value="KRINGLE_1"/>
    <property type="match status" value="1"/>
</dbReference>
<dbReference type="InterPro" id="IPR038178">
    <property type="entry name" value="Kringle_sf"/>
</dbReference>
<dbReference type="InterPro" id="IPR058845">
    <property type="entry name" value="Kringle_2"/>
</dbReference>
<keyword evidence="1 3" id="KW-0420">Kringle</keyword>
<sequence>MWLYALVPVSVVALWRLDQPPWACDAECISRMSRLQTSSESCIRREEVGDYPFQMLNFNESKCAQNGHPRLSFCIRQIRHQFLLANCNVNITDHRIPCRRAGDPMTWYRGTQSITTSGKNCMRWDSVSNPIFSSKFDEYDAPSPLHGASATRSQGVHAHENYCRNPDNWRHGPWCIVEETARGHVREACFKECAVYAEPEMCLAKMFFPYSISSASKIPNLPSVHGVPEDIRDLSDILDVPRIAQFIRRNRAMFTPTLFLDHVRHHQGDISTRLRCYQTGLQTRIAGPWIYTSTSLHPFPEHAIWLEEAFGEWSADFMDRERAWRGDGGPYYNLWRPCFLACEDTNIKCWPVSQDSYNRPRFPYYGPRNFDAEGSECVSPNYAYQNHFTYLQILSEKFLMDTNGTKRLRNIFAISEGNKMVSRRCFTLGDFLRGLDEKAREEMAEENAQLAFVMSIGAGCFIETSGPGMVEYRACFRSCKCNKTIHAPEILAKRSCIGERKCNQQYSQDIQSEDEEDYDSLPSSKNFSELFKEVQLSDRFSYQPLAIIIISAFCIVIVGLIALPRVIRCSQSLMQQIRLS</sequence>
<dbReference type="Pfam" id="PF00051">
    <property type="entry name" value="Kringle"/>
    <property type="match status" value="1"/>
</dbReference>
<evidence type="ECO:0000256" key="2">
    <source>
        <dbReference type="ARBA" id="ARBA00023157"/>
    </source>
</evidence>
<dbReference type="Pfam" id="PF25866">
    <property type="entry name" value="Kringle_2"/>
    <property type="match status" value="1"/>
</dbReference>
<keyword evidence="4" id="KW-0472">Membrane</keyword>
<evidence type="ECO:0000313" key="7">
    <source>
        <dbReference type="Proteomes" id="UP000887569"/>
    </source>
</evidence>
<dbReference type="AlphaFoldDB" id="A0A914ZW36"/>
<evidence type="ECO:0000259" key="6">
    <source>
        <dbReference type="PROSITE" id="PS50070"/>
    </source>
</evidence>
<keyword evidence="7" id="KW-1185">Reference proteome</keyword>
<organism evidence="7 8">
    <name type="scientific">Parascaris univalens</name>
    <name type="common">Nematode worm</name>
    <dbReference type="NCBI Taxonomy" id="6257"/>
    <lineage>
        <taxon>Eukaryota</taxon>
        <taxon>Metazoa</taxon>
        <taxon>Ecdysozoa</taxon>
        <taxon>Nematoda</taxon>
        <taxon>Chromadorea</taxon>
        <taxon>Rhabditida</taxon>
        <taxon>Spirurina</taxon>
        <taxon>Ascaridomorpha</taxon>
        <taxon>Ascaridoidea</taxon>
        <taxon>Ascarididae</taxon>
        <taxon>Parascaris</taxon>
    </lineage>
</organism>